<accession>A0A517P1C9</accession>
<evidence type="ECO:0000256" key="1">
    <source>
        <dbReference type="ARBA" id="ARBA00005323"/>
    </source>
</evidence>
<dbReference type="InterPro" id="IPR026956">
    <property type="entry name" value="D-ser_dehydrat-like_dom"/>
</dbReference>
<dbReference type="Pfam" id="PF01168">
    <property type="entry name" value="Ala_racemase_N"/>
    <property type="match status" value="1"/>
</dbReference>
<dbReference type="RefSeq" id="WP_145420965.1">
    <property type="nucleotide sequence ID" value="NZ_CP036526.1"/>
</dbReference>
<proteinExistence type="inferred from homology"/>
<dbReference type="OrthoDB" id="9788869at2"/>
<dbReference type="Proteomes" id="UP000319817">
    <property type="component" value="Chromosome"/>
</dbReference>
<comment type="similarity">
    <text evidence="1">Belongs to the DSD1 family.</text>
</comment>
<feature type="domain" description="D-serine dehydratase-like" evidence="3">
    <location>
        <begin position="257"/>
        <end position="345"/>
    </location>
</feature>
<dbReference type="Gene3D" id="3.20.20.10">
    <property type="entry name" value="Alanine racemase"/>
    <property type="match status" value="1"/>
</dbReference>
<dbReference type="PANTHER" id="PTHR28004">
    <property type="entry name" value="ZGC:162816-RELATED"/>
    <property type="match status" value="1"/>
</dbReference>
<organism evidence="4 5">
    <name type="scientific">Stieleria marina</name>
    <dbReference type="NCBI Taxonomy" id="1930275"/>
    <lineage>
        <taxon>Bacteria</taxon>
        <taxon>Pseudomonadati</taxon>
        <taxon>Planctomycetota</taxon>
        <taxon>Planctomycetia</taxon>
        <taxon>Pirellulales</taxon>
        <taxon>Pirellulaceae</taxon>
        <taxon>Stieleria</taxon>
    </lineage>
</organism>
<dbReference type="AlphaFoldDB" id="A0A517P1C9"/>
<dbReference type="InterPro" id="IPR042208">
    <property type="entry name" value="D-ser_dehydrat-like_sf"/>
</dbReference>
<dbReference type="InterPro" id="IPR001608">
    <property type="entry name" value="Ala_racemase_N"/>
</dbReference>
<dbReference type="GO" id="GO:0036088">
    <property type="term" value="P:D-serine catabolic process"/>
    <property type="evidence" value="ECO:0007669"/>
    <property type="project" value="TreeGrafter"/>
</dbReference>
<dbReference type="EC" id="4.1.2.42" evidence="4"/>
<protein>
    <submittedName>
        <fullName evidence="4">D-threonine aldolase</fullName>
        <ecNumber evidence="4">4.1.2.42</ecNumber>
    </submittedName>
</protein>
<name>A0A517P1C9_9BACT</name>
<dbReference type="GO" id="GO:0008721">
    <property type="term" value="F:D-serine ammonia-lyase activity"/>
    <property type="evidence" value="ECO:0007669"/>
    <property type="project" value="TreeGrafter"/>
</dbReference>
<dbReference type="GO" id="GO:0043876">
    <property type="term" value="F:D-threonine aldolase activity"/>
    <property type="evidence" value="ECO:0007669"/>
    <property type="project" value="UniProtKB-EC"/>
</dbReference>
<dbReference type="SMART" id="SM01119">
    <property type="entry name" value="D-ser_dehydrat"/>
    <property type="match status" value="1"/>
</dbReference>
<dbReference type="PANTHER" id="PTHR28004:SF2">
    <property type="entry name" value="D-SERINE DEHYDRATASE"/>
    <property type="match status" value="1"/>
</dbReference>
<gene>
    <name evidence="4" type="ORF">K239x_52010</name>
</gene>
<evidence type="ECO:0000259" key="3">
    <source>
        <dbReference type="SMART" id="SM01119"/>
    </source>
</evidence>
<evidence type="ECO:0000313" key="5">
    <source>
        <dbReference type="Proteomes" id="UP000319817"/>
    </source>
</evidence>
<dbReference type="SUPFAM" id="SSF51419">
    <property type="entry name" value="PLP-binding barrel"/>
    <property type="match status" value="1"/>
</dbReference>
<sequence length="361" mass="39727">MSIDFFQISNPDKIDSPALIVDAERVQSNINKMIAIVDGGTSRLRPHVKTHKMADVVAMQVDLGITKYKTATLAEAEMVASAGGNEVLIAHQLVGPKIARLRKLVQQYSTVRFATIVDNLSTARQLSDEFSQCDSELSVYIDVDCGMTRSGIPLGSQCEELIQKIDFLDAIQFAGLHVYDGHLHQPSLELRRRAACQIIDQVREFTKLYPNCDVVGGGSPTFSTWATETQWTCSPGTPVFWDVGYGSAYPDLDFDIAAAILTRVISKPGNDLLCFDVGYKAVSSEMPLERRVVFPEIADATLVSHSEEHLVIQTKHTASVGDAFLAFPQHICPTVADHAAAHIVRWGNVTDEIWPVTARDR</sequence>
<evidence type="ECO:0000313" key="4">
    <source>
        <dbReference type="EMBL" id="QDT13184.1"/>
    </source>
</evidence>
<keyword evidence="5" id="KW-1185">Reference proteome</keyword>
<keyword evidence="2 4" id="KW-0456">Lyase</keyword>
<dbReference type="EMBL" id="CP036526">
    <property type="protein sequence ID" value="QDT13184.1"/>
    <property type="molecule type" value="Genomic_DNA"/>
</dbReference>
<reference evidence="4 5" key="1">
    <citation type="submission" date="2019-02" db="EMBL/GenBank/DDBJ databases">
        <title>Deep-cultivation of Planctomycetes and their phenomic and genomic characterization uncovers novel biology.</title>
        <authorList>
            <person name="Wiegand S."/>
            <person name="Jogler M."/>
            <person name="Boedeker C."/>
            <person name="Pinto D."/>
            <person name="Vollmers J."/>
            <person name="Rivas-Marin E."/>
            <person name="Kohn T."/>
            <person name="Peeters S.H."/>
            <person name="Heuer A."/>
            <person name="Rast P."/>
            <person name="Oberbeckmann S."/>
            <person name="Bunk B."/>
            <person name="Jeske O."/>
            <person name="Meyerdierks A."/>
            <person name="Storesund J.E."/>
            <person name="Kallscheuer N."/>
            <person name="Luecker S."/>
            <person name="Lage O.M."/>
            <person name="Pohl T."/>
            <person name="Merkel B.J."/>
            <person name="Hornburger P."/>
            <person name="Mueller R.-W."/>
            <person name="Bruemmer F."/>
            <person name="Labrenz M."/>
            <person name="Spormann A.M."/>
            <person name="Op den Camp H."/>
            <person name="Overmann J."/>
            <person name="Amann R."/>
            <person name="Jetten M.S.M."/>
            <person name="Mascher T."/>
            <person name="Medema M.H."/>
            <person name="Devos D.P."/>
            <person name="Kaster A.-K."/>
            <person name="Ovreas L."/>
            <person name="Rohde M."/>
            <person name="Galperin M.Y."/>
            <person name="Jogler C."/>
        </authorList>
    </citation>
    <scope>NUCLEOTIDE SEQUENCE [LARGE SCALE GENOMIC DNA]</scope>
    <source>
        <strain evidence="4 5">K23_9</strain>
    </source>
</reference>
<dbReference type="Gene3D" id="2.40.37.20">
    <property type="entry name" value="D-serine dehydratase-like domain"/>
    <property type="match status" value="1"/>
</dbReference>
<dbReference type="InterPro" id="IPR029066">
    <property type="entry name" value="PLP-binding_barrel"/>
</dbReference>
<dbReference type="InterPro" id="IPR051466">
    <property type="entry name" value="D-amino_acid_metab_enzyme"/>
</dbReference>
<evidence type="ECO:0000256" key="2">
    <source>
        <dbReference type="ARBA" id="ARBA00023239"/>
    </source>
</evidence>
<dbReference type="CDD" id="cd06821">
    <property type="entry name" value="PLPDE_III_D-TA"/>
    <property type="match status" value="1"/>
</dbReference>
<dbReference type="Pfam" id="PF14031">
    <property type="entry name" value="D-ser_dehydrat"/>
    <property type="match status" value="1"/>
</dbReference>